<organism evidence="3 4">
    <name type="scientific">Kocuria marina subsp. indica</name>
    <dbReference type="NCBI Taxonomy" id="1049583"/>
    <lineage>
        <taxon>Bacteria</taxon>
        <taxon>Bacillati</taxon>
        <taxon>Actinomycetota</taxon>
        <taxon>Actinomycetes</taxon>
        <taxon>Micrococcales</taxon>
        <taxon>Micrococcaceae</taxon>
        <taxon>Kocuria</taxon>
    </lineage>
</organism>
<dbReference type="Proteomes" id="UP000192929">
    <property type="component" value="Unassembled WGS sequence"/>
</dbReference>
<keyword evidence="2" id="KW-1133">Transmembrane helix</keyword>
<keyword evidence="2" id="KW-0472">Membrane</keyword>
<accession>A0A1X7CCR4</accession>
<feature type="transmembrane region" description="Helical" evidence="2">
    <location>
        <begin position="70"/>
        <end position="93"/>
    </location>
</feature>
<feature type="transmembrane region" description="Helical" evidence="2">
    <location>
        <begin position="38"/>
        <end position="58"/>
    </location>
</feature>
<feature type="region of interest" description="Disordered" evidence="1">
    <location>
        <begin position="1"/>
        <end position="28"/>
    </location>
</feature>
<dbReference type="EMBL" id="FXAC01000002">
    <property type="protein sequence ID" value="SME93661.1"/>
    <property type="molecule type" value="Genomic_DNA"/>
</dbReference>
<evidence type="ECO:0000313" key="4">
    <source>
        <dbReference type="Proteomes" id="UP000192929"/>
    </source>
</evidence>
<proteinExistence type="predicted"/>
<keyword evidence="4" id="KW-1185">Reference proteome</keyword>
<reference evidence="4" key="1">
    <citation type="submission" date="2017-04" db="EMBL/GenBank/DDBJ databases">
        <authorList>
            <person name="Varghese N."/>
            <person name="Submissions S."/>
        </authorList>
    </citation>
    <scope>NUCLEOTIDE SEQUENCE [LARGE SCALE GENOMIC DNA]</scope>
    <source>
        <strain evidence="4">NIO-1021</strain>
    </source>
</reference>
<evidence type="ECO:0000256" key="2">
    <source>
        <dbReference type="SAM" id="Phobius"/>
    </source>
</evidence>
<sequence length="120" mass="12396">MRDNLETMSAADPETPAPAPQPGSATERMTVRRAPNMIAFLITGAAVGAIAGLLVGALGPGSLAYTRGAIIGFFLMTFLIVGATVGAVVALVLDRISLKRSRHVTAEVQDLHGADERPGT</sequence>
<keyword evidence="2" id="KW-0812">Transmembrane</keyword>
<name>A0A1X7CCR4_9MICC</name>
<evidence type="ECO:0000256" key="1">
    <source>
        <dbReference type="SAM" id="MobiDB-lite"/>
    </source>
</evidence>
<gene>
    <name evidence="3" type="ORF">SAMN06296028_102133</name>
</gene>
<dbReference type="AlphaFoldDB" id="A0A1X7CCR4"/>
<evidence type="ECO:0000313" key="3">
    <source>
        <dbReference type="EMBL" id="SME93661.1"/>
    </source>
</evidence>
<protein>
    <submittedName>
        <fullName evidence="3">Uncharacterized protein</fullName>
    </submittedName>
</protein>